<evidence type="ECO:0000256" key="3">
    <source>
        <dbReference type="ARBA" id="ARBA00022806"/>
    </source>
</evidence>
<evidence type="ECO:0000259" key="6">
    <source>
        <dbReference type="Pfam" id="PF13087"/>
    </source>
</evidence>
<evidence type="ECO:0000313" key="8">
    <source>
        <dbReference type="Proteomes" id="UP000256970"/>
    </source>
</evidence>
<dbReference type="PANTHER" id="PTHR10887">
    <property type="entry name" value="DNA2/NAM7 HELICASE FAMILY"/>
    <property type="match status" value="1"/>
</dbReference>
<dbReference type="SUPFAM" id="SSF52540">
    <property type="entry name" value="P-loop containing nucleoside triphosphate hydrolases"/>
    <property type="match status" value="1"/>
</dbReference>
<dbReference type="InterPro" id="IPR047187">
    <property type="entry name" value="SF1_C_Upf1"/>
</dbReference>
<name>A0A383WIC9_TETOB</name>
<proteinExistence type="predicted"/>
<accession>A0A383WIC9</accession>
<dbReference type="InterPro" id="IPR027417">
    <property type="entry name" value="P-loop_NTPase"/>
</dbReference>
<feature type="domain" description="DNA2/NAM7 helicase helicase" evidence="5">
    <location>
        <begin position="450"/>
        <end position="526"/>
    </location>
</feature>
<keyword evidence="4" id="KW-0067">ATP-binding</keyword>
<dbReference type="CDD" id="cd18042">
    <property type="entry name" value="DEXXQc_SETX"/>
    <property type="match status" value="1"/>
</dbReference>
<dbReference type="InterPro" id="IPR041677">
    <property type="entry name" value="DNA2/NAM7_AAA_11"/>
</dbReference>
<evidence type="ECO:0008006" key="9">
    <source>
        <dbReference type="Google" id="ProtNLM"/>
    </source>
</evidence>
<dbReference type="EMBL" id="FNXT01001276">
    <property type="protein sequence ID" value="SZX77218.1"/>
    <property type="molecule type" value="Genomic_DNA"/>
</dbReference>
<evidence type="ECO:0000256" key="1">
    <source>
        <dbReference type="ARBA" id="ARBA00022741"/>
    </source>
</evidence>
<dbReference type="InterPro" id="IPR045055">
    <property type="entry name" value="DNA2/NAM7-like"/>
</dbReference>
<dbReference type="CDD" id="cd18808">
    <property type="entry name" value="SF1_C_Upf1"/>
    <property type="match status" value="1"/>
</dbReference>
<dbReference type="Proteomes" id="UP000256970">
    <property type="component" value="Unassembled WGS sequence"/>
</dbReference>
<organism evidence="7 8">
    <name type="scientific">Tetradesmus obliquus</name>
    <name type="common">Green alga</name>
    <name type="synonym">Acutodesmus obliquus</name>
    <dbReference type="NCBI Taxonomy" id="3088"/>
    <lineage>
        <taxon>Eukaryota</taxon>
        <taxon>Viridiplantae</taxon>
        <taxon>Chlorophyta</taxon>
        <taxon>core chlorophytes</taxon>
        <taxon>Chlorophyceae</taxon>
        <taxon>CS clade</taxon>
        <taxon>Sphaeropleales</taxon>
        <taxon>Scenedesmaceae</taxon>
        <taxon>Tetradesmus</taxon>
    </lineage>
</organism>
<dbReference type="GO" id="GO:0016787">
    <property type="term" value="F:hydrolase activity"/>
    <property type="evidence" value="ECO:0007669"/>
    <property type="project" value="UniProtKB-KW"/>
</dbReference>
<sequence length="838" mass="91042">MDVSGVTHRFHRILLSWDYFALCKRADEGKGVYDTLRSVPNTFSSIQEYKEVFEPLLLEEAGAQVLRGIEEGVVIEPHESVVAACSKDTDFHVARISVKPEVASQMSDNDLLLLTKDHPHSEGCREQLHALGFMEGHEGGQSLRVKFFLSDDSQAGRPAQLERVRAMRAGIEARDSCWWVQRLFNMSTITREWVALQHAHLMPFRDTLLHGQPMRRPSIKSMDIPPGMRAVVEQECNSSQMAALRAGLDGTPLVLIQGPPGTGKTRTILNLLSVVMHSAAKGSLELVPKAAGSSGSTQPRAAAAAAAAAAGSSAEAAAAAERQRLWRLQSPWMFGQPTARDLVGPSKDTGMPMHSPDCFGLLNRRPPAVVGKAHGPRAHVLVCAPSNAALDEVVLRILQHGLLDGSGARYDPSIVRIGVNVHHSVKSVSLEKLVDAKLGVTDRSQVSGLQRERAKLSILQDAVIVASTLSFAGSAVFHRLAKHFDVVIIDEAAQAVEPSVMVPLVMGCKQVYLVGDPVQLPATVISSTALEQGYDVSMFKRLQASGYPVNVLDVQYRMHPAISAFPSAEFYQGRLKDGEGVLAQTSRPWHSLRCFGPFAVFDLHGKEDVPEGSASMLNRAEAQFVLCLYKDMQAAVAELRDGTASVAVISPYKAQVQLLRSLFEQALGEEGAKHVDINTIDGFQGREKDIVIFSCVRTAGVHRRSIGFVADERRINVGITRARCALLIIGHAASLATDERWRNLVRSAVQRDCMYQPSKPYSAYMKQVVAGEIGTCHLSYKMKEQLGMADEPQEDEWVAEGARPVDAAVEYDLAAPAVAQAAAAAAAGQPPPAKKRKK</sequence>
<evidence type="ECO:0000256" key="2">
    <source>
        <dbReference type="ARBA" id="ARBA00022801"/>
    </source>
</evidence>
<feature type="domain" description="DNA2/NAM7 helicase-like C-terminal" evidence="6">
    <location>
        <begin position="534"/>
        <end position="732"/>
    </location>
</feature>
<dbReference type="STRING" id="3088.A0A383WIC9"/>
<dbReference type="GO" id="GO:0005524">
    <property type="term" value="F:ATP binding"/>
    <property type="evidence" value="ECO:0007669"/>
    <property type="project" value="UniProtKB-KW"/>
</dbReference>
<dbReference type="GO" id="GO:0004386">
    <property type="term" value="F:helicase activity"/>
    <property type="evidence" value="ECO:0007669"/>
    <property type="project" value="UniProtKB-KW"/>
</dbReference>
<dbReference type="Pfam" id="PF13087">
    <property type="entry name" value="AAA_12"/>
    <property type="match status" value="1"/>
</dbReference>
<keyword evidence="1" id="KW-0547">Nucleotide-binding</keyword>
<feature type="domain" description="DNA2/NAM7 helicase helicase" evidence="5">
    <location>
        <begin position="236"/>
        <end position="278"/>
    </location>
</feature>
<keyword evidence="3" id="KW-0347">Helicase</keyword>
<gene>
    <name evidence="7" type="ORF">BQ4739_LOCUS17560</name>
</gene>
<reference evidence="7 8" key="1">
    <citation type="submission" date="2016-10" db="EMBL/GenBank/DDBJ databases">
        <authorList>
            <person name="Cai Z."/>
        </authorList>
    </citation>
    <scope>NUCLEOTIDE SEQUENCE [LARGE SCALE GENOMIC DNA]</scope>
</reference>
<dbReference type="FunFam" id="3.40.50.300:FF:000326">
    <property type="entry name" value="P-loop containing nucleoside triphosphate hydrolase"/>
    <property type="match status" value="1"/>
</dbReference>
<dbReference type="GO" id="GO:0005694">
    <property type="term" value="C:chromosome"/>
    <property type="evidence" value="ECO:0007669"/>
    <property type="project" value="UniProtKB-ARBA"/>
</dbReference>
<dbReference type="AlphaFoldDB" id="A0A383WIC9"/>
<dbReference type="Gene3D" id="3.40.50.300">
    <property type="entry name" value="P-loop containing nucleotide triphosphate hydrolases"/>
    <property type="match status" value="2"/>
</dbReference>
<evidence type="ECO:0000313" key="7">
    <source>
        <dbReference type="EMBL" id="SZX77218.1"/>
    </source>
</evidence>
<evidence type="ECO:0000259" key="5">
    <source>
        <dbReference type="Pfam" id="PF13086"/>
    </source>
</evidence>
<evidence type="ECO:0000256" key="4">
    <source>
        <dbReference type="ARBA" id="ARBA00022840"/>
    </source>
</evidence>
<dbReference type="Pfam" id="PF13086">
    <property type="entry name" value="AAA_11"/>
    <property type="match status" value="2"/>
</dbReference>
<dbReference type="InterPro" id="IPR041679">
    <property type="entry name" value="DNA2/NAM7-like_C"/>
</dbReference>
<protein>
    <recommendedName>
        <fullName evidence="9">Helicase ATP-binding domain-containing protein</fullName>
    </recommendedName>
</protein>
<dbReference type="PANTHER" id="PTHR10887:SF538">
    <property type="entry name" value="HELICASE MAGATAMA 3-RELATED"/>
    <property type="match status" value="1"/>
</dbReference>
<keyword evidence="8" id="KW-1185">Reference proteome</keyword>
<keyword evidence="2" id="KW-0378">Hydrolase</keyword>